<evidence type="ECO:0000256" key="4">
    <source>
        <dbReference type="SAM" id="Coils"/>
    </source>
</evidence>
<dbReference type="GO" id="GO:0050660">
    <property type="term" value="F:flavin adenine dinucleotide binding"/>
    <property type="evidence" value="ECO:0007669"/>
    <property type="project" value="InterPro"/>
</dbReference>
<sequence length="396" mass="41570">MKTSPAAERPPAEGLVRALRQALRGAPAVAREAGFPRAWWRHLGEQGLLGLSFDLDGRGPRADWPTIARLAGGMARETGSLGLTLGWMLNEMLGRCVISGAGIESERVRALLRRMAAGQAIVGLAVSEPDAGAHPKRLRCSARREQDAQGERWLLDGSKSHVSNGPAADVFVVLAVTADDGPRKAFDAFLVEAGTPGLALQPSAGAGSGPISAPAAAVLAPLQHAGLQLDACAVPAACRLGPGGTAFDRIARPVRVVEDALLTSAVVGAMHAELDALARWLRPTQPAPALLRRLGALRLELDALQAVADQAARRLEAEGPGTGLAQFNAGSRRLLERWQAEFESLAATLDDLGDAIASLSRDIRCVLGIARSVGETRQLEAGQRMLLTEESDEVPA</sequence>
<dbReference type="SUPFAM" id="SSF56645">
    <property type="entry name" value="Acyl-CoA dehydrogenase NM domain-like"/>
    <property type="match status" value="1"/>
</dbReference>
<evidence type="ECO:0000313" key="7">
    <source>
        <dbReference type="Proteomes" id="UP000529637"/>
    </source>
</evidence>
<dbReference type="EMBL" id="JABWMJ010000008">
    <property type="protein sequence ID" value="NUZ07553.1"/>
    <property type="molecule type" value="Genomic_DNA"/>
</dbReference>
<accession>A0A7Y6NQN3</accession>
<proteinExistence type="predicted"/>
<keyword evidence="4" id="KW-0175">Coiled coil</keyword>
<organism evidence="6 7">
    <name type="scientific">Piscinibacter koreensis</name>
    <dbReference type="NCBI Taxonomy" id="2742824"/>
    <lineage>
        <taxon>Bacteria</taxon>
        <taxon>Pseudomonadati</taxon>
        <taxon>Pseudomonadota</taxon>
        <taxon>Betaproteobacteria</taxon>
        <taxon>Burkholderiales</taxon>
        <taxon>Sphaerotilaceae</taxon>
        <taxon>Piscinibacter</taxon>
    </lineage>
</organism>
<dbReference type="InterPro" id="IPR046373">
    <property type="entry name" value="Acyl-CoA_Oxase/DH_mid-dom_sf"/>
</dbReference>
<dbReference type="Pfam" id="PF02770">
    <property type="entry name" value="Acyl-CoA_dh_M"/>
    <property type="match status" value="1"/>
</dbReference>
<keyword evidence="2" id="KW-0274">FAD</keyword>
<comment type="caution">
    <text evidence="6">The sequence shown here is derived from an EMBL/GenBank/DDBJ whole genome shotgun (WGS) entry which is preliminary data.</text>
</comment>
<name>A0A7Y6NQN3_9BURK</name>
<dbReference type="Proteomes" id="UP000529637">
    <property type="component" value="Unassembled WGS sequence"/>
</dbReference>
<keyword evidence="3" id="KW-0560">Oxidoreductase</keyword>
<dbReference type="RefSeq" id="WP_176070388.1">
    <property type="nucleotide sequence ID" value="NZ_JABWMJ010000008.1"/>
</dbReference>
<feature type="coiled-coil region" evidence="4">
    <location>
        <begin position="294"/>
        <end position="355"/>
    </location>
</feature>
<dbReference type="Gene3D" id="1.10.540.10">
    <property type="entry name" value="Acyl-CoA dehydrogenase/oxidase, N-terminal domain"/>
    <property type="match status" value="1"/>
</dbReference>
<feature type="domain" description="Acyl-CoA oxidase/dehydrogenase middle" evidence="5">
    <location>
        <begin position="124"/>
        <end position="203"/>
    </location>
</feature>
<keyword evidence="7" id="KW-1185">Reference proteome</keyword>
<dbReference type="PANTHER" id="PTHR43884:SF20">
    <property type="entry name" value="ACYL-COA DEHYDROGENASE FADE28"/>
    <property type="match status" value="1"/>
</dbReference>
<evidence type="ECO:0000259" key="5">
    <source>
        <dbReference type="Pfam" id="PF02770"/>
    </source>
</evidence>
<keyword evidence="1" id="KW-0285">Flavoprotein</keyword>
<reference evidence="6 7" key="1">
    <citation type="submission" date="2020-06" db="EMBL/GenBank/DDBJ databases">
        <title>Schlegella sp. ID0723 isolated from air conditioner.</title>
        <authorList>
            <person name="Kim D.Y."/>
            <person name="Kim D.-U."/>
        </authorList>
    </citation>
    <scope>NUCLEOTIDE SEQUENCE [LARGE SCALE GENOMIC DNA]</scope>
    <source>
        <strain evidence="6 7">ID0723</strain>
    </source>
</reference>
<evidence type="ECO:0000313" key="6">
    <source>
        <dbReference type="EMBL" id="NUZ07553.1"/>
    </source>
</evidence>
<evidence type="ECO:0000256" key="3">
    <source>
        <dbReference type="ARBA" id="ARBA00023002"/>
    </source>
</evidence>
<dbReference type="InterPro" id="IPR037069">
    <property type="entry name" value="AcylCoA_DH/ox_N_sf"/>
</dbReference>
<dbReference type="GO" id="GO:0003995">
    <property type="term" value="F:acyl-CoA dehydrogenase activity"/>
    <property type="evidence" value="ECO:0007669"/>
    <property type="project" value="TreeGrafter"/>
</dbReference>
<protein>
    <submittedName>
        <fullName evidence="6">Acyl-CoA dehydrogenase family protein</fullName>
    </submittedName>
</protein>
<gene>
    <name evidence="6" type="ORF">HQN59_17445</name>
</gene>
<dbReference type="AlphaFoldDB" id="A0A7Y6NQN3"/>
<dbReference type="InterPro" id="IPR009100">
    <property type="entry name" value="AcylCoA_DH/oxidase_NM_dom_sf"/>
</dbReference>
<evidence type="ECO:0000256" key="2">
    <source>
        <dbReference type="ARBA" id="ARBA00022827"/>
    </source>
</evidence>
<dbReference type="InterPro" id="IPR006091">
    <property type="entry name" value="Acyl-CoA_Oxase/DH_mid-dom"/>
</dbReference>
<evidence type="ECO:0000256" key="1">
    <source>
        <dbReference type="ARBA" id="ARBA00022630"/>
    </source>
</evidence>
<dbReference type="Gene3D" id="2.40.110.10">
    <property type="entry name" value="Butyryl-CoA Dehydrogenase, subunit A, domain 2"/>
    <property type="match status" value="1"/>
</dbReference>
<dbReference type="PANTHER" id="PTHR43884">
    <property type="entry name" value="ACYL-COA DEHYDROGENASE"/>
    <property type="match status" value="1"/>
</dbReference>